<evidence type="ECO:0008006" key="4">
    <source>
        <dbReference type="Google" id="ProtNLM"/>
    </source>
</evidence>
<feature type="transmembrane region" description="Helical" evidence="1">
    <location>
        <begin position="31"/>
        <end position="51"/>
    </location>
</feature>
<evidence type="ECO:0000256" key="1">
    <source>
        <dbReference type="SAM" id="Phobius"/>
    </source>
</evidence>
<dbReference type="STRING" id="408657.SAMN04487995_4552"/>
<evidence type="ECO:0000313" key="3">
    <source>
        <dbReference type="Proteomes" id="UP000199532"/>
    </source>
</evidence>
<name>A0A1H6YWN3_9BACT</name>
<reference evidence="2 3" key="1">
    <citation type="submission" date="2016-10" db="EMBL/GenBank/DDBJ databases">
        <authorList>
            <person name="de Groot N.N."/>
        </authorList>
    </citation>
    <scope>NUCLEOTIDE SEQUENCE [LARGE SCALE GENOMIC DNA]</scope>
    <source>
        <strain evidence="2 3">DSM 19938</strain>
    </source>
</reference>
<accession>A0A1H6YWN3</accession>
<feature type="transmembrane region" description="Helical" evidence="1">
    <location>
        <begin position="267"/>
        <end position="286"/>
    </location>
</feature>
<proteinExistence type="predicted"/>
<feature type="transmembrane region" description="Helical" evidence="1">
    <location>
        <begin position="196"/>
        <end position="216"/>
    </location>
</feature>
<feature type="transmembrane region" description="Helical" evidence="1">
    <location>
        <begin position="83"/>
        <end position="103"/>
    </location>
</feature>
<keyword evidence="1" id="KW-1133">Transmembrane helix</keyword>
<dbReference type="RefSeq" id="WP_229209733.1">
    <property type="nucleotide sequence ID" value="NZ_FNXY01000007.1"/>
</dbReference>
<feature type="transmembrane region" description="Helical" evidence="1">
    <location>
        <begin position="222"/>
        <end position="247"/>
    </location>
</feature>
<dbReference type="Proteomes" id="UP000199532">
    <property type="component" value="Unassembled WGS sequence"/>
</dbReference>
<organism evidence="2 3">
    <name type="scientific">Dyadobacter koreensis</name>
    <dbReference type="NCBI Taxonomy" id="408657"/>
    <lineage>
        <taxon>Bacteria</taxon>
        <taxon>Pseudomonadati</taxon>
        <taxon>Bacteroidota</taxon>
        <taxon>Cytophagia</taxon>
        <taxon>Cytophagales</taxon>
        <taxon>Spirosomataceae</taxon>
        <taxon>Dyadobacter</taxon>
    </lineage>
</organism>
<sequence length="459" mass="53004">MATSNVSSGVYINEEPGENFQLPWSNAEKTAFRISFIYFFLLAVPLDWKYYKTVFSINWLDLHYGDFFKLAHYSPEFFAENSFLNLFILLVIAIIGGLIWGLVGKEKQEYNALYYWIRVIVRYRLALGLIAYGLIKFFPLQSPLPSISNLNTQYGDFSDWKIFALSLGVVPGYQSFLGLIEILGGLLLLNRKTTVIGTLIIIPFTGNVFMSNLAYGGGEAVYSFYLILLALFLFAFDAPRLYSLLTLEKPTIPNRFHPTFQWKWQQYGRLGLKVFFIFFFVIHFGFKTRNGYHNDPYQYPKAPGLAKAAGLYNVAEFKINNQVLAYSLVDPVRWKDVVFEKWATLSIRSNKPVIIDSTNIEEINENDKDRVYEFLGSAGRHYYSYKIDPTAQVLNLQNRNKHYPDDKFQLHYTRPDSATIILSGINSDRDSVFVRLEKINKKYLQTEIKKLGRRGSPKL</sequence>
<keyword evidence="1" id="KW-0812">Transmembrane</keyword>
<keyword evidence="1" id="KW-0472">Membrane</keyword>
<dbReference type="EMBL" id="FNXY01000007">
    <property type="protein sequence ID" value="SEJ41205.1"/>
    <property type="molecule type" value="Genomic_DNA"/>
</dbReference>
<gene>
    <name evidence="2" type="ORF">SAMN04487995_4552</name>
</gene>
<evidence type="ECO:0000313" key="2">
    <source>
        <dbReference type="EMBL" id="SEJ41205.1"/>
    </source>
</evidence>
<protein>
    <recommendedName>
        <fullName evidence="4">DoxX family protein</fullName>
    </recommendedName>
</protein>
<dbReference type="AlphaFoldDB" id="A0A1H6YWN3"/>
<feature type="transmembrane region" description="Helical" evidence="1">
    <location>
        <begin position="162"/>
        <end position="189"/>
    </location>
</feature>
<keyword evidence="3" id="KW-1185">Reference proteome</keyword>